<name>A0ABV4NUL4_9GAMM</name>
<reference evidence="2 3" key="1">
    <citation type="submission" date="2024-08" db="EMBL/GenBank/DDBJ databases">
        <authorList>
            <person name="Ishaq N."/>
        </authorList>
    </citation>
    <scope>NUCLEOTIDE SEQUENCE [LARGE SCALE GENOMIC DNA]</scope>
    <source>
        <strain evidence="2 3">JCM 30400</strain>
    </source>
</reference>
<evidence type="ECO:0000313" key="3">
    <source>
        <dbReference type="Proteomes" id="UP001569414"/>
    </source>
</evidence>
<keyword evidence="1" id="KW-0732">Signal</keyword>
<dbReference type="RefSeq" id="WP_371844981.1">
    <property type="nucleotide sequence ID" value="NZ_JBGMEL010000033.1"/>
</dbReference>
<protein>
    <recommendedName>
        <fullName evidence="4">DUF4468 domain-containing protein</fullName>
    </recommendedName>
</protein>
<dbReference type="Proteomes" id="UP001569414">
    <property type="component" value="Unassembled WGS sequence"/>
</dbReference>
<proteinExistence type="predicted"/>
<gene>
    <name evidence="2" type="ORF">ACCI51_18910</name>
</gene>
<accession>A0ABV4NUL4</accession>
<dbReference type="EMBL" id="JBGMEL010000033">
    <property type="protein sequence ID" value="MFA0792611.1"/>
    <property type="molecule type" value="Genomic_DNA"/>
</dbReference>
<evidence type="ECO:0008006" key="4">
    <source>
        <dbReference type="Google" id="ProtNLM"/>
    </source>
</evidence>
<organism evidence="2 3">
    <name type="scientific">Microbulbifer echini</name>
    <dbReference type="NCBI Taxonomy" id="1529067"/>
    <lineage>
        <taxon>Bacteria</taxon>
        <taxon>Pseudomonadati</taxon>
        <taxon>Pseudomonadota</taxon>
        <taxon>Gammaproteobacteria</taxon>
        <taxon>Cellvibrionales</taxon>
        <taxon>Microbulbiferaceae</taxon>
        <taxon>Microbulbifer</taxon>
    </lineage>
</organism>
<comment type="caution">
    <text evidence="2">The sequence shown here is derived from an EMBL/GenBank/DDBJ whole genome shotgun (WGS) entry which is preliminary data.</text>
</comment>
<feature type="signal peptide" evidence="1">
    <location>
        <begin position="1"/>
        <end position="33"/>
    </location>
</feature>
<keyword evidence="3" id="KW-1185">Reference proteome</keyword>
<sequence length="202" mass="22198">MYIYPLKISRPMKTKTAALTSILLINFSNIVVADKISNNVLEGSHINSLSSIAQRSLANSNISTSDIVQLANRSIFQVEEFSGSIQVSLSVDGTSTSIVSEKTENRPNHISIALRVADANYSIEINTTSSNYIIHGYGSKLGVEGKLLLYATLASMEKSGWRESENSHKSVLYRITNWLSEISAGMVIHTINSRNRTDESNN</sequence>
<evidence type="ECO:0000313" key="2">
    <source>
        <dbReference type="EMBL" id="MFA0792611.1"/>
    </source>
</evidence>
<feature type="chain" id="PRO_5046633113" description="DUF4468 domain-containing protein" evidence="1">
    <location>
        <begin position="34"/>
        <end position="202"/>
    </location>
</feature>
<evidence type="ECO:0000256" key="1">
    <source>
        <dbReference type="SAM" id="SignalP"/>
    </source>
</evidence>